<evidence type="ECO:0000313" key="4">
    <source>
        <dbReference type="Proteomes" id="UP000321548"/>
    </source>
</evidence>
<dbReference type="AlphaFoldDB" id="A0A5C8NYW1"/>
<organism evidence="3 4">
    <name type="scientific">Zeimonas arvi</name>
    <dbReference type="NCBI Taxonomy" id="2498847"/>
    <lineage>
        <taxon>Bacteria</taxon>
        <taxon>Pseudomonadati</taxon>
        <taxon>Pseudomonadota</taxon>
        <taxon>Betaproteobacteria</taxon>
        <taxon>Burkholderiales</taxon>
        <taxon>Burkholderiaceae</taxon>
        <taxon>Zeimonas</taxon>
    </lineage>
</organism>
<gene>
    <name evidence="3" type="primary">narJ</name>
    <name evidence="3" type="ORF">FHP08_09685</name>
</gene>
<dbReference type="GO" id="GO:0051131">
    <property type="term" value="P:chaperone-mediated protein complex assembly"/>
    <property type="evidence" value="ECO:0007669"/>
    <property type="project" value="InterPro"/>
</dbReference>
<evidence type="ECO:0000256" key="2">
    <source>
        <dbReference type="SAM" id="MobiDB-lite"/>
    </source>
</evidence>
<dbReference type="GO" id="GO:0042128">
    <property type="term" value="P:nitrate assimilation"/>
    <property type="evidence" value="ECO:0007669"/>
    <property type="project" value="UniProtKB-KW"/>
</dbReference>
<dbReference type="EMBL" id="VDUY01000003">
    <property type="protein sequence ID" value="TXL66326.1"/>
    <property type="molecule type" value="Genomic_DNA"/>
</dbReference>
<proteinExistence type="predicted"/>
<accession>A0A5C8NYW1</accession>
<dbReference type="Pfam" id="PF02613">
    <property type="entry name" value="Nitrate_red_del"/>
    <property type="match status" value="1"/>
</dbReference>
<dbReference type="PANTHER" id="PTHR43680:SF2">
    <property type="entry name" value="NITRATE REDUCTASE MOLYBDENUM COFACTOR ASSEMBLY CHAPERONE NARJ"/>
    <property type="match status" value="1"/>
</dbReference>
<dbReference type="Proteomes" id="UP000321548">
    <property type="component" value="Unassembled WGS sequence"/>
</dbReference>
<dbReference type="OrthoDB" id="8478585at2"/>
<name>A0A5C8NYW1_9BURK</name>
<dbReference type="SUPFAM" id="SSF89155">
    <property type="entry name" value="TorD-like"/>
    <property type="match status" value="1"/>
</dbReference>
<evidence type="ECO:0000313" key="3">
    <source>
        <dbReference type="EMBL" id="TXL66326.1"/>
    </source>
</evidence>
<keyword evidence="4" id="KW-1185">Reference proteome</keyword>
<dbReference type="GO" id="GO:0051082">
    <property type="term" value="F:unfolded protein binding"/>
    <property type="evidence" value="ECO:0007669"/>
    <property type="project" value="InterPro"/>
</dbReference>
<feature type="region of interest" description="Disordered" evidence="2">
    <location>
        <begin position="230"/>
        <end position="249"/>
    </location>
</feature>
<keyword evidence="1" id="KW-0534">Nitrate assimilation</keyword>
<evidence type="ECO:0000256" key="1">
    <source>
        <dbReference type="ARBA" id="ARBA00023063"/>
    </source>
</evidence>
<dbReference type="InterPro" id="IPR036411">
    <property type="entry name" value="TorD-like_sf"/>
</dbReference>
<comment type="caution">
    <text evidence="3">The sequence shown here is derived from an EMBL/GenBank/DDBJ whole genome shotgun (WGS) entry which is preliminary data.</text>
</comment>
<dbReference type="NCBIfam" id="TIGR00684">
    <property type="entry name" value="narJ"/>
    <property type="match status" value="1"/>
</dbReference>
<protein>
    <submittedName>
        <fullName evidence="3">Nitrate reductase molybdenum cofactor assembly chaperone</fullName>
    </submittedName>
</protein>
<dbReference type="GO" id="GO:0016530">
    <property type="term" value="F:metallochaperone activity"/>
    <property type="evidence" value="ECO:0007669"/>
    <property type="project" value="TreeGrafter"/>
</dbReference>
<reference evidence="3 4" key="1">
    <citation type="submission" date="2019-06" db="EMBL/GenBank/DDBJ databases">
        <title>Quisquiliibacterium sp. nov., isolated from a maize field.</title>
        <authorList>
            <person name="Lin S.-Y."/>
            <person name="Tsai C.-F."/>
            <person name="Young C.-C."/>
        </authorList>
    </citation>
    <scope>NUCLEOTIDE SEQUENCE [LARGE SCALE GENOMIC DNA]</scope>
    <source>
        <strain evidence="3 4">CC-CFT501</strain>
    </source>
</reference>
<dbReference type="InterPro" id="IPR003765">
    <property type="entry name" value="NO3_reductase_chaperone_NarJ"/>
</dbReference>
<dbReference type="RefSeq" id="WP_147704237.1">
    <property type="nucleotide sequence ID" value="NZ_VDUY01000003.1"/>
</dbReference>
<dbReference type="PANTHER" id="PTHR43680">
    <property type="entry name" value="NITRATE REDUCTASE MOLYBDENUM COFACTOR ASSEMBLY CHAPERONE"/>
    <property type="match status" value="1"/>
</dbReference>
<sequence>MKPIRYTLRAIGTLLDYPQADRKGMADAVRQALDDERALSSATRERLADFAAGLERGDAFELAETWVSTFDRGRMTSLYLFEHVHGESRDRGQAMVDLKLLYERAGLFLSEDELPDYLPAFLEYLSTQEPKAILADLRDTAEVLRKLGNGLARIGSRYAMLPAALLELAGAAGLELPLPVVEKLAPIDTEALDREWADEPVMFGGEAGACGTAAGQPGQPAPITIHRKGAAAARAAQQTTERLSTGAQS</sequence>
<dbReference type="Gene3D" id="1.10.3480.10">
    <property type="entry name" value="TorD-like"/>
    <property type="match status" value="1"/>
</dbReference>
<dbReference type="InterPro" id="IPR020945">
    <property type="entry name" value="DMSO/NO3_reduct_chaperone"/>
</dbReference>
<feature type="compositionally biased region" description="Polar residues" evidence="2">
    <location>
        <begin position="237"/>
        <end position="249"/>
    </location>
</feature>